<organism evidence="1">
    <name type="scientific">marine sediment metagenome</name>
    <dbReference type="NCBI Taxonomy" id="412755"/>
    <lineage>
        <taxon>unclassified sequences</taxon>
        <taxon>metagenomes</taxon>
        <taxon>ecological metagenomes</taxon>
    </lineage>
</organism>
<dbReference type="PROSITE" id="PS51257">
    <property type="entry name" value="PROKAR_LIPOPROTEIN"/>
    <property type="match status" value="1"/>
</dbReference>
<accession>A0A0F9THQ3</accession>
<proteinExistence type="predicted"/>
<evidence type="ECO:0000313" key="1">
    <source>
        <dbReference type="EMBL" id="KKN74427.1"/>
    </source>
</evidence>
<name>A0A0F9THQ3_9ZZZZ</name>
<dbReference type="EMBL" id="LAZR01000326">
    <property type="protein sequence ID" value="KKN74427.1"/>
    <property type="molecule type" value="Genomic_DNA"/>
</dbReference>
<gene>
    <name evidence="1" type="ORF">LCGC14_0390470</name>
</gene>
<sequence>MKKILFTLLIVAMLACPAMAQRYRQHQVTIVDEFGKAVTNIDQIEILDVGTSDTTTIYADRAGDLTMVNPITTSSTNSTFVQSLGQVRWFQRAPGYKITITESGASQSLTIDNQAEGDTRFPWYVNYIGTAASLTVGDDQFLNIGSSNDFRHDWDNGNTRYVIFSSGDGGRLDFGKAAVHTDVYFHAGDITTDYIFFDEGSLQMSFVDIDLLIDDEAKLLIGDSGDVTIEYDEGNNDLDILSTSALDEISFGATGDGYDLKWWSTTAGDYALFDYSADALLLEDLTLALGDGELLLFGDAIGTGTMSLSVATAKLSLLQVVADTGTFDIGASGTDVPTVWHGETAGAEVTFTGDTVIVDGIDMTFNDGDFLKFGDDFDWTFDSSTATRLDIIPLTTNETSAIYIGASEAGADLKIFGTDSTDYWEWDATADLVTIVGDAVAWTLTEAASTAVNIDITGAAGGFDLDTTNGNIVLTAGGGDNGDVTLVAADIMTFTSADIKIFDGAAAETWVIEGTANGFETNVVFTDPTGAVVVTIPDGGAGTLLVPTYLAYTASGNIDADECWGGVLANTGASIDIVLDLPTAVAGMRLSFTLTVASDVDLNPFAGDTILVLTDSAGDAISSAATAGNSITLHAVDANSWLAISIDGTWSDAN</sequence>
<reference evidence="1" key="1">
    <citation type="journal article" date="2015" name="Nature">
        <title>Complex archaea that bridge the gap between prokaryotes and eukaryotes.</title>
        <authorList>
            <person name="Spang A."/>
            <person name="Saw J.H."/>
            <person name="Jorgensen S.L."/>
            <person name="Zaremba-Niedzwiedzka K."/>
            <person name="Martijn J."/>
            <person name="Lind A.E."/>
            <person name="van Eijk R."/>
            <person name="Schleper C."/>
            <person name="Guy L."/>
            <person name="Ettema T.J."/>
        </authorList>
    </citation>
    <scope>NUCLEOTIDE SEQUENCE</scope>
</reference>
<comment type="caution">
    <text evidence="1">The sequence shown here is derived from an EMBL/GenBank/DDBJ whole genome shotgun (WGS) entry which is preliminary data.</text>
</comment>
<dbReference type="AlphaFoldDB" id="A0A0F9THQ3"/>
<protein>
    <submittedName>
        <fullName evidence="1">Uncharacterized protein</fullName>
    </submittedName>
</protein>